<dbReference type="GO" id="GO:0012506">
    <property type="term" value="C:vesicle membrane"/>
    <property type="evidence" value="ECO:0007669"/>
    <property type="project" value="TreeGrafter"/>
</dbReference>
<sequence length="105" mass="11570">VSKNTIERAIEAEFSGDIKDGLLAIVACVQNKPAYFANLITFTFLKGLGTRDNDLIRLVVTRSEVDLADVRQQFQQLYKKSLESMIKGDCSGAYKDGLIALVKGN</sequence>
<dbReference type="PROSITE" id="PS00223">
    <property type="entry name" value="ANNEXIN_1"/>
    <property type="match status" value="1"/>
</dbReference>
<dbReference type="GO" id="GO:0001786">
    <property type="term" value="F:phosphatidylserine binding"/>
    <property type="evidence" value="ECO:0007669"/>
    <property type="project" value="TreeGrafter"/>
</dbReference>
<proteinExistence type="inferred from homology"/>
<evidence type="ECO:0000256" key="2">
    <source>
        <dbReference type="ARBA" id="ARBA00022737"/>
    </source>
</evidence>
<dbReference type="PROSITE" id="PS51897">
    <property type="entry name" value="ANNEXIN_2"/>
    <property type="match status" value="1"/>
</dbReference>
<dbReference type="GO" id="GO:0005509">
    <property type="term" value="F:calcium ion binding"/>
    <property type="evidence" value="ECO:0007669"/>
    <property type="project" value="InterPro"/>
</dbReference>
<evidence type="ECO:0000313" key="4">
    <source>
        <dbReference type="Proteomes" id="UP000887564"/>
    </source>
</evidence>
<dbReference type="SMART" id="SM00335">
    <property type="entry name" value="ANX"/>
    <property type="match status" value="1"/>
</dbReference>
<dbReference type="Gene3D" id="1.10.220.10">
    <property type="entry name" value="Annexin"/>
    <property type="match status" value="2"/>
</dbReference>
<name>A0A914SAS2_PAREQ</name>
<dbReference type="GO" id="GO:0005544">
    <property type="term" value="F:calcium-dependent phospholipid binding"/>
    <property type="evidence" value="ECO:0007669"/>
    <property type="project" value="InterPro"/>
</dbReference>
<dbReference type="PANTHER" id="PTHR10502:SF102">
    <property type="entry name" value="ANNEXIN B11"/>
    <property type="match status" value="1"/>
</dbReference>
<evidence type="ECO:0000256" key="1">
    <source>
        <dbReference type="ARBA" id="ARBA00007831"/>
    </source>
</evidence>
<comment type="similarity">
    <text evidence="1">Belongs to the annexin family.</text>
</comment>
<dbReference type="Proteomes" id="UP000887564">
    <property type="component" value="Unplaced"/>
</dbReference>
<keyword evidence="2" id="KW-0677">Repeat</keyword>
<keyword evidence="3" id="KW-0041">Annexin</keyword>
<dbReference type="InterPro" id="IPR018252">
    <property type="entry name" value="Annexin_repeat_CS"/>
</dbReference>
<keyword evidence="4" id="KW-1185">Reference proteome</keyword>
<dbReference type="FunFam" id="1.10.220.10:FF:000001">
    <property type="entry name" value="Annexin"/>
    <property type="match status" value="1"/>
</dbReference>
<dbReference type="AlphaFoldDB" id="A0A914SAS2"/>
<dbReference type="InterPro" id="IPR037104">
    <property type="entry name" value="Annexin_sf"/>
</dbReference>
<dbReference type="InterPro" id="IPR018502">
    <property type="entry name" value="Annexin_repeat"/>
</dbReference>
<evidence type="ECO:0000256" key="3">
    <source>
        <dbReference type="ARBA" id="ARBA00023216"/>
    </source>
</evidence>
<dbReference type="SUPFAM" id="SSF47874">
    <property type="entry name" value="Annexin"/>
    <property type="match status" value="1"/>
</dbReference>
<dbReference type="GO" id="GO:0005737">
    <property type="term" value="C:cytoplasm"/>
    <property type="evidence" value="ECO:0007669"/>
    <property type="project" value="TreeGrafter"/>
</dbReference>
<protein>
    <submittedName>
        <fullName evidence="5">Annexin</fullName>
    </submittedName>
</protein>
<evidence type="ECO:0000313" key="5">
    <source>
        <dbReference type="WBParaSite" id="PEQ_0001122601-mRNA-1"/>
    </source>
</evidence>
<dbReference type="Pfam" id="PF00191">
    <property type="entry name" value="Annexin"/>
    <property type="match status" value="1"/>
</dbReference>
<accession>A0A914SAS2</accession>
<dbReference type="GO" id="GO:0005634">
    <property type="term" value="C:nucleus"/>
    <property type="evidence" value="ECO:0007669"/>
    <property type="project" value="TreeGrafter"/>
</dbReference>
<reference evidence="5" key="1">
    <citation type="submission" date="2022-11" db="UniProtKB">
        <authorList>
            <consortium name="WormBaseParasite"/>
        </authorList>
    </citation>
    <scope>IDENTIFICATION</scope>
</reference>
<organism evidence="4 5">
    <name type="scientific">Parascaris equorum</name>
    <name type="common">Equine roundworm</name>
    <dbReference type="NCBI Taxonomy" id="6256"/>
    <lineage>
        <taxon>Eukaryota</taxon>
        <taxon>Metazoa</taxon>
        <taxon>Ecdysozoa</taxon>
        <taxon>Nematoda</taxon>
        <taxon>Chromadorea</taxon>
        <taxon>Rhabditida</taxon>
        <taxon>Spirurina</taxon>
        <taxon>Ascaridomorpha</taxon>
        <taxon>Ascaridoidea</taxon>
        <taxon>Ascarididae</taxon>
        <taxon>Parascaris</taxon>
    </lineage>
</organism>
<dbReference type="GO" id="GO:0005886">
    <property type="term" value="C:plasma membrane"/>
    <property type="evidence" value="ECO:0007669"/>
    <property type="project" value="TreeGrafter"/>
</dbReference>
<dbReference type="WBParaSite" id="PEQ_0001122601-mRNA-1">
    <property type="protein sequence ID" value="PEQ_0001122601-mRNA-1"/>
    <property type="gene ID" value="PEQ_0001122601"/>
</dbReference>
<dbReference type="PANTHER" id="PTHR10502">
    <property type="entry name" value="ANNEXIN"/>
    <property type="match status" value="1"/>
</dbReference>